<keyword evidence="3" id="KW-0732">Signal</keyword>
<name>A0A9P0ABJ4_BEMTA</name>
<accession>A0A9P0ABJ4</accession>
<feature type="compositionally biased region" description="Low complexity" evidence="1">
    <location>
        <begin position="648"/>
        <end position="659"/>
    </location>
</feature>
<evidence type="ECO:0000313" key="4">
    <source>
        <dbReference type="EMBL" id="CAH0387351.1"/>
    </source>
</evidence>
<feature type="region of interest" description="Disordered" evidence="1">
    <location>
        <begin position="382"/>
        <end position="405"/>
    </location>
</feature>
<sequence>MAQCALPVSFLLTLLLSRCSAVLAILHKKVYAEEDLRRNYRLEDFLWTGSGDGEDGESGDHSWQTTTVFQTTTILTTIYSTPVYVRPSMASVDCIGGEECSIQPTPTLNPPSATAEFPASQTEAPFQTVPEPKYWVITVLKVNATLDLNPTKFEPRLARLYRIAFNRQQALHLGWNGSGYWNSSTALQFAKQVIRRRREKRDVSVRVHNLRSAPGTGSLELVYSVRVAGRPVLALAAARDMRLVSEGEATSELGYPVETKAEPYLQSSEAVSEAAARSRDTWLLIGSGLSAVILFIILIAIFILGYNSHKRKQKSRVQGNLNKSRVFEREAHRGISNIAFQDDQPDAKTGSRASLSHHSISEQSDISEAALVRGGGLAMINPPATTPTPTPKPRSARVSSPNSYLSMPSVKAFPRRAKIPEPLNQVLAEDSKSPVPKLTRHGSVEGNDPGVVGPIVWDLHCHRLYKQAECLELEDDPSLIEPNVGRMRRRFHQLLDDAFSLFGSPPPSPSPTSSRSTSIDIRAKSALVRPVCDIHPEPILRPRTSADAADVSGAELGAAPEARRSAGVAWGSVAAPSPSSPPAPGGRSESRPLSAGPFHRPCIEPQFVLAQATLPPTDPAVPIISAIKQELERLPTRSSLHPTPRTPPATATSATPPLG</sequence>
<evidence type="ECO:0000256" key="1">
    <source>
        <dbReference type="SAM" id="MobiDB-lite"/>
    </source>
</evidence>
<keyword evidence="2" id="KW-1133">Transmembrane helix</keyword>
<feature type="signal peptide" evidence="3">
    <location>
        <begin position="1"/>
        <end position="24"/>
    </location>
</feature>
<feature type="chain" id="PRO_5040221315" evidence="3">
    <location>
        <begin position="25"/>
        <end position="659"/>
    </location>
</feature>
<keyword evidence="2" id="KW-0472">Membrane</keyword>
<dbReference type="AlphaFoldDB" id="A0A9P0ABJ4"/>
<feature type="region of interest" description="Disordered" evidence="1">
    <location>
        <begin position="341"/>
        <end position="360"/>
    </location>
</feature>
<keyword evidence="2" id="KW-0812">Transmembrane</keyword>
<feature type="transmembrane region" description="Helical" evidence="2">
    <location>
        <begin position="282"/>
        <end position="306"/>
    </location>
</feature>
<keyword evidence="5" id="KW-1185">Reference proteome</keyword>
<feature type="region of interest" description="Disordered" evidence="1">
    <location>
        <begin position="632"/>
        <end position="659"/>
    </location>
</feature>
<organism evidence="4 5">
    <name type="scientific">Bemisia tabaci</name>
    <name type="common">Sweetpotato whitefly</name>
    <name type="synonym">Aleurodes tabaci</name>
    <dbReference type="NCBI Taxonomy" id="7038"/>
    <lineage>
        <taxon>Eukaryota</taxon>
        <taxon>Metazoa</taxon>
        <taxon>Ecdysozoa</taxon>
        <taxon>Arthropoda</taxon>
        <taxon>Hexapoda</taxon>
        <taxon>Insecta</taxon>
        <taxon>Pterygota</taxon>
        <taxon>Neoptera</taxon>
        <taxon>Paraneoptera</taxon>
        <taxon>Hemiptera</taxon>
        <taxon>Sternorrhyncha</taxon>
        <taxon>Aleyrodoidea</taxon>
        <taxon>Aleyrodidae</taxon>
        <taxon>Aleyrodinae</taxon>
        <taxon>Bemisia</taxon>
    </lineage>
</organism>
<evidence type="ECO:0000256" key="3">
    <source>
        <dbReference type="SAM" id="SignalP"/>
    </source>
</evidence>
<dbReference type="EMBL" id="OU963864">
    <property type="protein sequence ID" value="CAH0387351.1"/>
    <property type="molecule type" value="Genomic_DNA"/>
</dbReference>
<gene>
    <name evidence="4" type="ORF">BEMITA_LOCUS6375</name>
</gene>
<proteinExistence type="predicted"/>
<dbReference type="Proteomes" id="UP001152759">
    <property type="component" value="Chromosome 3"/>
</dbReference>
<evidence type="ECO:0000313" key="5">
    <source>
        <dbReference type="Proteomes" id="UP001152759"/>
    </source>
</evidence>
<protein>
    <submittedName>
        <fullName evidence="4">Uncharacterized protein</fullName>
    </submittedName>
</protein>
<reference evidence="4" key="1">
    <citation type="submission" date="2021-12" db="EMBL/GenBank/DDBJ databases">
        <authorList>
            <person name="King R."/>
        </authorList>
    </citation>
    <scope>NUCLEOTIDE SEQUENCE</scope>
</reference>
<feature type="compositionally biased region" description="Polar residues" evidence="1">
    <location>
        <begin position="351"/>
        <end position="360"/>
    </location>
</feature>
<evidence type="ECO:0000256" key="2">
    <source>
        <dbReference type="SAM" id="Phobius"/>
    </source>
</evidence>
<feature type="region of interest" description="Disordered" evidence="1">
    <location>
        <begin position="571"/>
        <end position="599"/>
    </location>
</feature>